<dbReference type="OrthoDB" id="3627630at2"/>
<protein>
    <submittedName>
        <fullName evidence="1">Uncharacterized protein</fullName>
    </submittedName>
</protein>
<organism evidence="1 2">
    <name type="scientific">Amycolatopsis tolypomycina</name>
    <dbReference type="NCBI Taxonomy" id="208445"/>
    <lineage>
        <taxon>Bacteria</taxon>
        <taxon>Bacillati</taxon>
        <taxon>Actinomycetota</taxon>
        <taxon>Actinomycetes</taxon>
        <taxon>Pseudonocardiales</taxon>
        <taxon>Pseudonocardiaceae</taxon>
        <taxon>Amycolatopsis</taxon>
    </lineage>
</organism>
<evidence type="ECO:0000313" key="1">
    <source>
        <dbReference type="EMBL" id="SEC95505.1"/>
    </source>
</evidence>
<evidence type="ECO:0000313" key="2">
    <source>
        <dbReference type="Proteomes" id="UP000199622"/>
    </source>
</evidence>
<dbReference type="STRING" id="208445.SAMN04489727_5742"/>
<dbReference type="Proteomes" id="UP000199622">
    <property type="component" value="Unassembled WGS sequence"/>
</dbReference>
<gene>
    <name evidence="1" type="ORF">SAMN04489727_5742</name>
</gene>
<sequence length="78" mass="8783">MSPGEQGWQLFRSFRTTDAEGRPTDLQFGLVDTAKNGTQPAIRVDGKTALMPLEEIGAELPEVIRRVLLTWWQREGGR</sequence>
<keyword evidence="2" id="KW-1185">Reference proteome</keyword>
<reference evidence="2" key="1">
    <citation type="submission" date="2016-10" db="EMBL/GenBank/DDBJ databases">
        <authorList>
            <person name="Varghese N."/>
            <person name="Submissions S."/>
        </authorList>
    </citation>
    <scope>NUCLEOTIDE SEQUENCE [LARGE SCALE GENOMIC DNA]</scope>
    <source>
        <strain evidence="2">DSM 44544</strain>
    </source>
</reference>
<dbReference type="AlphaFoldDB" id="A0A1H4WQE1"/>
<dbReference type="RefSeq" id="WP_091312928.1">
    <property type="nucleotide sequence ID" value="NZ_FNSO01000004.1"/>
</dbReference>
<name>A0A1H4WQE1_9PSEU</name>
<proteinExistence type="predicted"/>
<accession>A0A1H4WQE1</accession>
<dbReference type="EMBL" id="FNSO01000004">
    <property type="protein sequence ID" value="SEC95505.1"/>
    <property type="molecule type" value="Genomic_DNA"/>
</dbReference>